<dbReference type="AlphaFoldDB" id="A0A9W4I5N5"/>
<evidence type="ECO:0000313" key="4">
    <source>
        <dbReference type="Proteomes" id="UP001153461"/>
    </source>
</evidence>
<name>A0A9W4I5N5_PENNA</name>
<dbReference type="Pfam" id="PF06068">
    <property type="entry name" value="TIP49"/>
    <property type="match status" value="1"/>
</dbReference>
<evidence type="ECO:0000313" key="3">
    <source>
        <dbReference type="EMBL" id="CAG8239534.1"/>
    </source>
</evidence>
<dbReference type="GO" id="GO:0005524">
    <property type="term" value="F:ATP binding"/>
    <property type="evidence" value="ECO:0007669"/>
    <property type="project" value="InterPro"/>
</dbReference>
<comment type="caution">
    <text evidence="3">The sequence shown here is derived from an EMBL/GenBank/DDBJ whole genome shotgun (WGS) entry which is preliminary data.</text>
</comment>
<sequence length="51" mass="5363">MVQISEVKGNSRENRTAAHTHIRGLGLRTDGTPENNADGFVGQGAAREVSG</sequence>
<dbReference type="InterPro" id="IPR010339">
    <property type="entry name" value="TIP49_P-loop"/>
</dbReference>
<evidence type="ECO:0000259" key="2">
    <source>
        <dbReference type="Pfam" id="PF06068"/>
    </source>
</evidence>
<feature type="region of interest" description="Disordered" evidence="1">
    <location>
        <begin position="1"/>
        <end position="51"/>
    </location>
</feature>
<accession>A0A9W4I5N5</accession>
<dbReference type="InterPro" id="IPR027417">
    <property type="entry name" value="P-loop_NTPase"/>
</dbReference>
<gene>
    <name evidence="3" type="ORF">PNAL_LOCUS8459</name>
</gene>
<evidence type="ECO:0000256" key="1">
    <source>
        <dbReference type="SAM" id="MobiDB-lite"/>
    </source>
</evidence>
<proteinExistence type="predicted"/>
<reference evidence="3" key="1">
    <citation type="submission" date="2021-07" db="EMBL/GenBank/DDBJ databases">
        <authorList>
            <person name="Branca A.L. A."/>
        </authorList>
    </citation>
    <scope>NUCLEOTIDE SEQUENCE</scope>
</reference>
<feature type="domain" description="TIP49 P-loop" evidence="2">
    <location>
        <begin position="15"/>
        <end position="51"/>
    </location>
</feature>
<protein>
    <recommendedName>
        <fullName evidence="2">TIP49 P-loop domain-containing protein</fullName>
    </recommendedName>
</protein>
<dbReference type="Proteomes" id="UP001153461">
    <property type="component" value="Unassembled WGS sequence"/>
</dbReference>
<dbReference type="OrthoDB" id="10060499at2759"/>
<dbReference type="Gene3D" id="3.40.50.300">
    <property type="entry name" value="P-loop containing nucleotide triphosphate hydrolases"/>
    <property type="match status" value="1"/>
</dbReference>
<dbReference type="EMBL" id="CAJVNV010000555">
    <property type="protein sequence ID" value="CAG8239534.1"/>
    <property type="molecule type" value="Genomic_DNA"/>
</dbReference>
<organism evidence="3 4">
    <name type="scientific">Penicillium nalgiovense</name>
    <dbReference type="NCBI Taxonomy" id="60175"/>
    <lineage>
        <taxon>Eukaryota</taxon>
        <taxon>Fungi</taxon>
        <taxon>Dikarya</taxon>
        <taxon>Ascomycota</taxon>
        <taxon>Pezizomycotina</taxon>
        <taxon>Eurotiomycetes</taxon>
        <taxon>Eurotiomycetidae</taxon>
        <taxon>Eurotiales</taxon>
        <taxon>Aspergillaceae</taxon>
        <taxon>Penicillium</taxon>
    </lineage>
</organism>